<dbReference type="OrthoDB" id="7306802at2"/>
<feature type="domain" description="YjiS-like" evidence="1">
    <location>
        <begin position="19"/>
        <end position="54"/>
    </location>
</feature>
<dbReference type="Proteomes" id="UP000243451">
    <property type="component" value="Unassembled WGS sequence"/>
</dbReference>
<dbReference type="AlphaFoldDB" id="A0A2P4EQ99"/>
<dbReference type="InterPro" id="IPR009506">
    <property type="entry name" value="YjiS-like"/>
</dbReference>
<organism evidence="2 3">
    <name type="scientific">Halopseudomonas oceani</name>
    <dbReference type="NCBI Taxonomy" id="1708783"/>
    <lineage>
        <taxon>Bacteria</taxon>
        <taxon>Pseudomonadati</taxon>
        <taxon>Pseudomonadota</taxon>
        <taxon>Gammaproteobacteria</taxon>
        <taxon>Pseudomonadales</taxon>
        <taxon>Pseudomonadaceae</taxon>
        <taxon>Halopseudomonas</taxon>
    </lineage>
</organism>
<gene>
    <name evidence="2" type="ORF">C1949_18885</name>
</gene>
<evidence type="ECO:0000313" key="3">
    <source>
        <dbReference type="Proteomes" id="UP000243451"/>
    </source>
</evidence>
<comment type="caution">
    <text evidence="2">The sequence shown here is derived from an EMBL/GenBank/DDBJ whole genome shotgun (WGS) entry which is preliminary data.</text>
</comment>
<dbReference type="Pfam" id="PF06568">
    <property type="entry name" value="YjiS-like"/>
    <property type="match status" value="1"/>
</dbReference>
<name>A0A2P4EQ99_9GAMM</name>
<accession>A0A2P4EQ99</accession>
<proteinExistence type="predicted"/>
<dbReference type="EMBL" id="PPSK01000040">
    <property type="protein sequence ID" value="POB00789.1"/>
    <property type="molecule type" value="Genomic_DNA"/>
</dbReference>
<evidence type="ECO:0000259" key="1">
    <source>
        <dbReference type="Pfam" id="PF06568"/>
    </source>
</evidence>
<keyword evidence="3" id="KW-1185">Reference proteome</keyword>
<reference evidence="2 3" key="1">
    <citation type="submission" date="2018-01" db="EMBL/GenBank/DDBJ databases">
        <title>Draft genome of the type strain Pseudomonas oceani DSM 100277 isolated from the deep water in Okinawa trough, northwestern Pacific Ocean.</title>
        <authorList>
            <person name="Gomila M."/>
            <person name="Mulet M."/>
            <person name="Garcia-Valdes E."/>
            <person name="Lalucat J."/>
        </authorList>
    </citation>
    <scope>NUCLEOTIDE SEQUENCE [LARGE SCALE GENOMIC DNA]</scope>
    <source>
        <strain evidence="2 3">DSM 100277</strain>
    </source>
</reference>
<sequence>MFTHSVANSRVGRLAGRAWRLVGRWRRWRYERSLLAAMTGAELKDVGISRADAHEELRRSFWSRRP</sequence>
<dbReference type="RefSeq" id="WP_104739920.1">
    <property type="nucleotide sequence ID" value="NZ_BMHR01000035.1"/>
</dbReference>
<evidence type="ECO:0000313" key="2">
    <source>
        <dbReference type="EMBL" id="POB00789.1"/>
    </source>
</evidence>
<protein>
    <recommendedName>
        <fullName evidence="1">YjiS-like domain-containing protein</fullName>
    </recommendedName>
</protein>